<protein>
    <submittedName>
        <fullName evidence="1">Uncharacterized protein</fullName>
    </submittedName>
</protein>
<dbReference type="EMBL" id="LPHB01000029">
    <property type="protein sequence ID" value="KWA65420.1"/>
    <property type="molecule type" value="Genomic_DNA"/>
</dbReference>
<organism evidence="1">
    <name type="scientific">Burkholderia stagnalis</name>
    <dbReference type="NCBI Taxonomy" id="1503054"/>
    <lineage>
        <taxon>Bacteria</taxon>
        <taxon>Pseudomonadati</taxon>
        <taxon>Pseudomonadota</taxon>
        <taxon>Betaproteobacteria</taxon>
        <taxon>Burkholderiales</taxon>
        <taxon>Burkholderiaceae</taxon>
        <taxon>Burkholderia</taxon>
        <taxon>Burkholderia cepacia complex</taxon>
    </lineage>
</organism>
<dbReference type="Proteomes" id="UP000068603">
    <property type="component" value="Unassembled WGS sequence"/>
</dbReference>
<name>A0A125FD34_9BURK</name>
<sequence>MSTHLLLLYKGYELHPLVFARTFSRFDGHSRYAEGYDVAVRICRPGAIATSAASRIFRLDQPHAYSDFGMARRAARQQGKDIIDGKVSGASVIDM</sequence>
<evidence type="ECO:0000313" key="1">
    <source>
        <dbReference type="EMBL" id="KWA65420.1"/>
    </source>
</evidence>
<accession>A0A125FD34</accession>
<dbReference type="AlphaFoldDB" id="A0A125FD34"/>
<evidence type="ECO:0000313" key="2">
    <source>
        <dbReference type="Proteomes" id="UP000068603"/>
    </source>
</evidence>
<dbReference type="RefSeq" id="WP_060028501.1">
    <property type="nucleotide sequence ID" value="NZ_LOZZ01000060.1"/>
</dbReference>
<proteinExistence type="predicted"/>
<gene>
    <name evidence="1" type="ORF">WT44_08605</name>
</gene>
<comment type="caution">
    <text evidence="1">The sequence shown here is derived from an EMBL/GenBank/DDBJ whole genome shotgun (WGS) entry which is preliminary data.</text>
</comment>
<reference evidence="1 2" key="1">
    <citation type="submission" date="2015-11" db="EMBL/GenBank/DDBJ databases">
        <title>Expanding the genomic diversity of Burkholderia species for the development of highly accurate diagnostics.</title>
        <authorList>
            <person name="Sahl J."/>
            <person name="Keim P."/>
            <person name="Wagner D."/>
        </authorList>
    </citation>
    <scope>NUCLEOTIDE SEQUENCE [LARGE SCALE GENOMIC DNA]</scope>
    <source>
        <strain evidence="1 2">MSMB1960WGS</strain>
    </source>
</reference>